<evidence type="ECO:0000313" key="2">
    <source>
        <dbReference type="EMBL" id="KAH0574394.1"/>
    </source>
</evidence>
<sequence length="694" mass="80462">MNDKIISAILAIDQAFYPELKRIQEINDLKDIYNVKTYFSHVSKQIIDMTPIHTSTTLLNKIVLFNNKFVKNYGYNDMKLPIFATSVAKQRMTLNRTFDSLWGNLNIFSSYECSSIREAFEQLASQFQQLYDHFNNLGFPSIQEGLIIMNKLQSTLKDQLKLPSVQIYLMKLLQEMFLEEPMFCYDLADFFNQFNIYLSNKYPDGFDRIYTQLRSSYMITQNITYEKPLFYCSEHNYITNAAHFKLNNLLQTHFTSKPIEVPRDSMFAFHMIINYVINIYIEIQILTNQQTIEQGLLHMHNQVYNQNSECSTSSALEEHPEIYLSNSQLSIIQSLQEQQLSQIEQQQEQQIVENLIIEDQIQRPENSIDLNAVESMLQIPNLLNYAILARQKKLQLQLRKNTIHQQIQSFISNNLGREANLHKLEFQLNQILKKLSQEVNQTNQKSISDAELIEIFAGNLQQLGNIEGMKNIQTDRKSQKFGVVPPVHAIMRILTALQLRIKSVKEIEAPISFPLELEKIMIEIKIKQSSLQLSRTDAVFIVIRTYQEILDIIAIRNQLFTPFQLTLSSTPTQILSILQQRAKNTSGPFSSFFTENFTCLACGPLKRMLEKLVSLLAKAVFSGWKLTCSPLFAEKKALHLIEVSFQNEIVQQCEYQDIQEDQKYNYNNIDAIVEVTAPLVDHWIGNEEEEGISV</sequence>
<evidence type="ECO:0000313" key="1">
    <source>
        <dbReference type="EMBL" id="EST46099.1"/>
    </source>
</evidence>
<accession>V6LZ39</accession>
<dbReference type="EMBL" id="KI546085">
    <property type="protein sequence ID" value="EST46099.1"/>
    <property type="molecule type" value="Genomic_DNA"/>
</dbReference>
<dbReference type="EMBL" id="AUWU02000004">
    <property type="protein sequence ID" value="KAH0574394.1"/>
    <property type="molecule type" value="Genomic_DNA"/>
</dbReference>
<reference evidence="1 2" key="1">
    <citation type="journal article" date="2014" name="PLoS Genet.">
        <title>The Genome of Spironucleus salmonicida Highlights a Fish Pathogen Adapted to Fluctuating Environments.</title>
        <authorList>
            <person name="Xu F."/>
            <person name="Jerlstrom-Hultqvist J."/>
            <person name="Einarsson E."/>
            <person name="Astvaldsson A."/>
            <person name="Svard S.G."/>
            <person name="Andersson J.O."/>
        </authorList>
    </citation>
    <scope>NUCLEOTIDE SEQUENCE</scope>
    <source>
        <strain evidence="2">ATCC 50377</strain>
    </source>
</reference>
<dbReference type="VEuPathDB" id="GiardiaDB:SS50377_24349"/>
<protein>
    <submittedName>
        <fullName evidence="1">Uncharacterized protein</fullName>
    </submittedName>
</protein>
<name>V6LZ39_9EUKA</name>
<proteinExistence type="predicted"/>
<dbReference type="AlphaFoldDB" id="V6LZ39"/>
<dbReference type="Proteomes" id="UP000018208">
    <property type="component" value="Unassembled WGS sequence"/>
</dbReference>
<gene>
    <name evidence="1" type="ORF">SS50377_14093</name>
    <name evidence="2" type="ORF">SS50377_24349</name>
</gene>
<evidence type="ECO:0000313" key="3">
    <source>
        <dbReference type="Proteomes" id="UP000018208"/>
    </source>
</evidence>
<organism evidence="1">
    <name type="scientific">Spironucleus salmonicida</name>
    <dbReference type="NCBI Taxonomy" id="348837"/>
    <lineage>
        <taxon>Eukaryota</taxon>
        <taxon>Metamonada</taxon>
        <taxon>Diplomonadida</taxon>
        <taxon>Hexamitidae</taxon>
        <taxon>Hexamitinae</taxon>
        <taxon>Spironucleus</taxon>
    </lineage>
</organism>
<reference evidence="2" key="2">
    <citation type="submission" date="2020-12" db="EMBL/GenBank/DDBJ databases">
        <title>New Spironucleus salmonicida genome in near-complete chromosomes.</title>
        <authorList>
            <person name="Xu F."/>
            <person name="Kurt Z."/>
            <person name="Jimenez-Gonzalez A."/>
            <person name="Astvaldsson A."/>
            <person name="Andersson J.O."/>
            <person name="Svard S.G."/>
        </authorList>
    </citation>
    <scope>NUCLEOTIDE SEQUENCE</scope>
    <source>
        <strain evidence="2">ATCC 50377</strain>
    </source>
</reference>
<keyword evidence="3" id="KW-1185">Reference proteome</keyword>